<keyword evidence="2" id="KW-0472">Membrane</keyword>
<sequence>MPATFQEALPFILLGLALLVALWIIFRASRKTKVIGEKEGDVLDDGAGPAARNQALIDAPRSVEINTGETSALANSDAVAAAPAIADAEAGASVPATRSVPEAAASPSPAASAGDDLKRIKGVGPKLVTMLAEQGITTFEQIASWSEADIERMDAGLGRFQGRITRDKWVEQAKLLAAGDESGFSATFGNNG</sequence>
<feature type="region of interest" description="Disordered" evidence="1">
    <location>
        <begin position="97"/>
        <end position="117"/>
    </location>
</feature>
<feature type="compositionally biased region" description="Low complexity" evidence="1">
    <location>
        <begin position="103"/>
        <end position="113"/>
    </location>
</feature>
<evidence type="ECO:0000256" key="2">
    <source>
        <dbReference type="SAM" id="Phobius"/>
    </source>
</evidence>
<accession>A0A074MGR1</accession>
<dbReference type="OrthoDB" id="9807941at2"/>
<gene>
    <name evidence="3" type="ORF">EH31_04935</name>
</gene>
<name>A0A074MGR1_ERYLO</name>
<dbReference type="STRING" id="1044.EH31_04935"/>
<keyword evidence="4" id="KW-1185">Reference proteome</keyword>
<dbReference type="Gene3D" id="1.10.150.20">
    <property type="entry name" value="5' to 3' exonuclease, C-terminal subdomain"/>
    <property type="match status" value="1"/>
</dbReference>
<reference evidence="3 4" key="1">
    <citation type="submission" date="2014-04" db="EMBL/GenBank/DDBJ databases">
        <title>A comprehensive comparison of genomes of Erythrobacter spp. strains.</title>
        <authorList>
            <person name="Zheng Q."/>
        </authorList>
    </citation>
    <scope>NUCLEOTIDE SEQUENCE [LARGE SCALE GENOMIC DNA]</scope>
    <source>
        <strain evidence="3 4">DSM 6997</strain>
    </source>
</reference>
<evidence type="ECO:0000256" key="1">
    <source>
        <dbReference type="SAM" id="MobiDB-lite"/>
    </source>
</evidence>
<dbReference type="RefSeq" id="WP_034959018.1">
    <property type="nucleotide sequence ID" value="NZ_JMIW01000001.1"/>
</dbReference>
<organism evidence="3 4">
    <name type="scientific">Erythrobacter longus</name>
    <dbReference type="NCBI Taxonomy" id="1044"/>
    <lineage>
        <taxon>Bacteria</taxon>
        <taxon>Pseudomonadati</taxon>
        <taxon>Pseudomonadota</taxon>
        <taxon>Alphaproteobacteria</taxon>
        <taxon>Sphingomonadales</taxon>
        <taxon>Erythrobacteraceae</taxon>
        <taxon>Erythrobacter/Porphyrobacter group</taxon>
        <taxon>Erythrobacter</taxon>
    </lineage>
</organism>
<evidence type="ECO:0000313" key="4">
    <source>
        <dbReference type="Proteomes" id="UP000027647"/>
    </source>
</evidence>
<keyword evidence="2" id="KW-1133">Transmembrane helix</keyword>
<dbReference type="AlphaFoldDB" id="A0A074MGR1"/>
<keyword evidence="2" id="KW-0812">Transmembrane</keyword>
<protein>
    <submittedName>
        <fullName evidence="3">Uncharacterized protein</fullName>
    </submittedName>
</protein>
<proteinExistence type="predicted"/>
<dbReference type="EMBL" id="JMIW01000001">
    <property type="protein sequence ID" value="KEO92020.1"/>
    <property type="molecule type" value="Genomic_DNA"/>
</dbReference>
<comment type="caution">
    <text evidence="3">The sequence shown here is derived from an EMBL/GenBank/DDBJ whole genome shotgun (WGS) entry which is preliminary data.</text>
</comment>
<dbReference type="Proteomes" id="UP000027647">
    <property type="component" value="Unassembled WGS sequence"/>
</dbReference>
<evidence type="ECO:0000313" key="3">
    <source>
        <dbReference type="EMBL" id="KEO92020.1"/>
    </source>
</evidence>
<dbReference type="Pfam" id="PF14520">
    <property type="entry name" value="HHH_5"/>
    <property type="match status" value="1"/>
</dbReference>
<feature type="transmembrane region" description="Helical" evidence="2">
    <location>
        <begin position="6"/>
        <end position="26"/>
    </location>
</feature>
<dbReference type="eggNOG" id="COG3743">
    <property type="taxonomic scope" value="Bacteria"/>
</dbReference>